<feature type="compositionally biased region" description="Polar residues" evidence="1">
    <location>
        <begin position="21"/>
        <end position="37"/>
    </location>
</feature>
<reference evidence="3" key="1">
    <citation type="submission" date="2025-08" db="UniProtKB">
        <authorList>
            <consortium name="RefSeq"/>
        </authorList>
    </citation>
    <scope>IDENTIFICATION</scope>
</reference>
<protein>
    <submittedName>
        <fullName evidence="3">Uncharacterized protein LOC113470170</fullName>
    </submittedName>
</protein>
<dbReference type="AlphaFoldDB" id="A0A3Q0J6Y0"/>
<proteinExistence type="predicted"/>
<organism evidence="2 3">
    <name type="scientific">Diaphorina citri</name>
    <name type="common">Asian citrus psyllid</name>
    <dbReference type="NCBI Taxonomy" id="121845"/>
    <lineage>
        <taxon>Eukaryota</taxon>
        <taxon>Metazoa</taxon>
        <taxon>Ecdysozoa</taxon>
        <taxon>Arthropoda</taxon>
        <taxon>Hexapoda</taxon>
        <taxon>Insecta</taxon>
        <taxon>Pterygota</taxon>
        <taxon>Neoptera</taxon>
        <taxon>Paraneoptera</taxon>
        <taxon>Hemiptera</taxon>
        <taxon>Sternorrhyncha</taxon>
        <taxon>Psylloidea</taxon>
        <taxon>Psyllidae</taxon>
        <taxon>Diaphorininae</taxon>
        <taxon>Diaphorina</taxon>
    </lineage>
</organism>
<evidence type="ECO:0000313" key="3">
    <source>
        <dbReference type="RefSeq" id="XP_026684201.1"/>
    </source>
</evidence>
<accession>A0A3Q0J6Y0</accession>
<dbReference type="RefSeq" id="XP_026684201.1">
    <property type="nucleotide sequence ID" value="XM_026828400.1"/>
</dbReference>
<evidence type="ECO:0000313" key="2">
    <source>
        <dbReference type="Proteomes" id="UP000079169"/>
    </source>
</evidence>
<evidence type="ECO:0000256" key="1">
    <source>
        <dbReference type="SAM" id="MobiDB-lite"/>
    </source>
</evidence>
<dbReference type="GeneID" id="113470170"/>
<keyword evidence="2" id="KW-1185">Reference proteome</keyword>
<dbReference type="KEGG" id="dci:113470170"/>
<feature type="compositionally biased region" description="Polar residues" evidence="1">
    <location>
        <begin position="68"/>
        <end position="90"/>
    </location>
</feature>
<gene>
    <name evidence="3" type="primary">LOC113470170</name>
</gene>
<dbReference type="PaxDb" id="121845-A0A3Q0J6Y0"/>
<name>A0A3Q0J6Y0_DIACI</name>
<dbReference type="Proteomes" id="UP000079169">
    <property type="component" value="Unplaced"/>
</dbReference>
<sequence>MVNYWSPPVVSIAEGPGFDGDQQNTQNSSGLGLSRQISGGGGSQTNSSLFHTPPASLNHASYVAPPLQQDSVYSSEPSGRGSSYKATSAGTGAKLGATPREMTVRLDRVK</sequence>
<feature type="region of interest" description="Disordered" evidence="1">
    <location>
        <begin position="1"/>
        <end position="110"/>
    </location>
</feature>